<evidence type="ECO:0000313" key="2">
    <source>
        <dbReference type="EMBL" id="OAQ38422.1"/>
    </source>
</evidence>
<keyword evidence="1" id="KW-0472">Membrane</keyword>
<keyword evidence="1" id="KW-0812">Transmembrane</keyword>
<dbReference type="AlphaFoldDB" id="A0A179DCB0"/>
<reference evidence="2 3" key="2">
    <citation type="submission" date="2016-06" db="EMBL/GenBank/DDBJ databases">
        <title>Pedobacter psychrophilus sp. nov., isolated from Antarctic fragmentary rock.</title>
        <authorList>
            <person name="Svec P."/>
        </authorList>
    </citation>
    <scope>NUCLEOTIDE SEQUENCE [LARGE SCALE GENOMIC DNA]</scope>
    <source>
        <strain evidence="2 3">CCM 8644</strain>
    </source>
</reference>
<name>A0A179DCB0_9SPHI</name>
<comment type="caution">
    <text evidence="2">The sequence shown here is derived from an EMBL/GenBank/DDBJ whole genome shotgun (WGS) entry which is preliminary data.</text>
</comment>
<evidence type="ECO:0000313" key="3">
    <source>
        <dbReference type="Proteomes" id="UP000078459"/>
    </source>
</evidence>
<protein>
    <submittedName>
        <fullName evidence="2">Uncharacterized protein</fullName>
    </submittedName>
</protein>
<keyword evidence="3" id="KW-1185">Reference proteome</keyword>
<sequence length="60" mass="7186">MERAFMIFRDISFIIFVLFIIITQNSIELDSMMIVLILIGGLGYCFMGHFNYYKKTKKYF</sequence>
<feature type="transmembrane region" description="Helical" evidence="1">
    <location>
        <begin position="33"/>
        <end position="53"/>
    </location>
</feature>
<accession>A0A179DCB0</accession>
<feature type="transmembrane region" description="Helical" evidence="1">
    <location>
        <begin position="7"/>
        <end position="27"/>
    </location>
</feature>
<organism evidence="2 3">
    <name type="scientific">Pedobacter psychrophilus</name>
    <dbReference type="NCBI Taxonomy" id="1826909"/>
    <lineage>
        <taxon>Bacteria</taxon>
        <taxon>Pseudomonadati</taxon>
        <taxon>Bacteroidota</taxon>
        <taxon>Sphingobacteriia</taxon>
        <taxon>Sphingobacteriales</taxon>
        <taxon>Sphingobacteriaceae</taxon>
        <taxon>Pedobacter</taxon>
    </lineage>
</organism>
<dbReference type="Proteomes" id="UP000078459">
    <property type="component" value="Unassembled WGS sequence"/>
</dbReference>
<reference evidence="2 3" key="1">
    <citation type="submission" date="2016-04" db="EMBL/GenBank/DDBJ databases">
        <authorList>
            <person name="Evans L.H."/>
            <person name="Alamgir A."/>
            <person name="Owens N."/>
            <person name="Weber N.D."/>
            <person name="Virtaneva K."/>
            <person name="Barbian K."/>
            <person name="Babar A."/>
            <person name="Rosenke K."/>
        </authorList>
    </citation>
    <scope>NUCLEOTIDE SEQUENCE [LARGE SCALE GENOMIC DNA]</scope>
    <source>
        <strain evidence="2 3">CCM 8644</strain>
    </source>
</reference>
<proteinExistence type="predicted"/>
<evidence type="ECO:0000256" key="1">
    <source>
        <dbReference type="SAM" id="Phobius"/>
    </source>
</evidence>
<keyword evidence="1" id="KW-1133">Transmembrane helix</keyword>
<dbReference type="EMBL" id="LWHJ01000030">
    <property type="protein sequence ID" value="OAQ38422.1"/>
    <property type="molecule type" value="Genomic_DNA"/>
</dbReference>
<dbReference type="STRING" id="1826909.A5893_13405"/>
<gene>
    <name evidence="2" type="ORF">A5893_13405</name>
</gene>